<dbReference type="AlphaFoldDB" id="A0A0W8FYR5"/>
<dbReference type="Gene3D" id="2.60.120.1440">
    <property type="match status" value="1"/>
</dbReference>
<sequence>MNIIKYFLLPVMLVSNLYALNPTSVGVLTKIIQTVEYKAVETENWGSAKLGSVVFNGDEVRTGSRSLALLKFLDNSLIRVRENTIVTVYGSKEENKLNKNTFIEKGRVGFEITKQSDEEFKFTTPTGVASIRGTKGFFDVPLDGSMLIFVKEGIVDIESLLGSKATGSVSAGKFAKIDTAGELTIEDAGDEFESQYQAMEKDSVKKIRIKLDNGEEFILEYLD</sequence>
<dbReference type="PANTHER" id="PTHR38731">
    <property type="entry name" value="LIPL45-RELATED LIPOPROTEIN-RELATED"/>
    <property type="match status" value="1"/>
</dbReference>
<comment type="caution">
    <text evidence="2">The sequence shown here is derived from an EMBL/GenBank/DDBJ whole genome shotgun (WGS) entry which is preliminary data.</text>
</comment>
<dbReference type="InterPro" id="IPR006860">
    <property type="entry name" value="FecR"/>
</dbReference>
<dbReference type="Pfam" id="PF04773">
    <property type="entry name" value="FecR"/>
    <property type="match status" value="1"/>
</dbReference>
<accession>A0A0W8FYR5</accession>
<dbReference type="EMBL" id="LNQE01000560">
    <property type="protein sequence ID" value="KUG25990.1"/>
    <property type="molecule type" value="Genomic_DNA"/>
</dbReference>
<gene>
    <name evidence="2" type="ORF">ASZ90_004180</name>
</gene>
<reference evidence="2" key="1">
    <citation type="journal article" date="2015" name="Proc. Natl. Acad. Sci. U.S.A.">
        <title>Networks of energetic and metabolic interactions define dynamics in microbial communities.</title>
        <authorList>
            <person name="Embree M."/>
            <person name="Liu J.K."/>
            <person name="Al-Bassam M.M."/>
            <person name="Zengler K."/>
        </authorList>
    </citation>
    <scope>NUCLEOTIDE SEQUENCE</scope>
</reference>
<evidence type="ECO:0000313" key="2">
    <source>
        <dbReference type="EMBL" id="KUG25990.1"/>
    </source>
</evidence>
<name>A0A0W8FYR5_9ZZZZ</name>
<protein>
    <recommendedName>
        <fullName evidence="1">FecR protein domain-containing protein</fullName>
    </recommendedName>
</protein>
<proteinExistence type="predicted"/>
<evidence type="ECO:0000259" key="1">
    <source>
        <dbReference type="Pfam" id="PF04773"/>
    </source>
</evidence>
<organism evidence="2">
    <name type="scientific">hydrocarbon metagenome</name>
    <dbReference type="NCBI Taxonomy" id="938273"/>
    <lineage>
        <taxon>unclassified sequences</taxon>
        <taxon>metagenomes</taxon>
        <taxon>ecological metagenomes</taxon>
    </lineage>
</organism>
<feature type="domain" description="FecR protein" evidence="1">
    <location>
        <begin position="58"/>
        <end position="155"/>
    </location>
</feature>